<feature type="region of interest" description="Disordered" evidence="1">
    <location>
        <begin position="131"/>
        <end position="162"/>
    </location>
</feature>
<dbReference type="RefSeq" id="WP_169382304.1">
    <property type="nucleotide sequence ID" value="NZ_JAAXLA010000028.1"/>
</dbReference>
<comment type="caution">
    <text evidence="3">The sequence shown here is derived from an EMBL/GenBank/DDBJ whole genome shotgun (WGS) entry which is preliminary data.</text>
</comment>
<feature type="transmembrane region" description="Helical" evidence="2">
    <location>
        <begin position="108"/>
        <end position="128"/>
    </location>
</feature>
<keyword evidence="2" id="KW-0812">Transmembrane</keyword>
<keyword evidence="4" id="KW-1185">Reference proteome</keyword>
<dbReference type="Proteomes" id="UP000820669">
    <property type="component" value="Unassembled WGS sequence"/>
</dbReference>
<feature type="region of interest" description="Disordered" evidence="1">
    <location>
        <begin position="1"/>
        <end position="20"/>
    </location>
</feature>
<name>A0ABX1SDJ7_9PSEU</name>
<dbReference type="EMBL" id="JAAXLA010000028">
    <property type="protein sequence ID" value="NMH98857.1"/>
    <property type="molecule type" value="Genomic_DNA"/>
</dbReference>
<feature type="compositionally biased region" description="Pro residues" evidence="1">
    <location>
        <begin position="141"/>
        <end position="156"/>
    </location>
</feature>
<evidence type="ECO:0000256" key="1">
    <source>
        <dbReference type="SAM" id="MobiDB-lite"/>
    </source>
</evidence>
<sequence length="162" mass="16309">MLVPRPVPHGRRPGDPGRRPWYQPAVISGPAGGALGLPVGVVAAVVASTLGDTRVTGLVFAAAAAAGVALLTTAPGALAAAAQCWAVYDGFEVNRFGQLGGTRPELVVLGAVCLVALIARFAVALRTAQRPSRRRRSYPAPGGPPGPGTGPAPPSRRVPAAD</sequence>
<protein>
    <submittedName>
        <fullName evidence="3">Uncharacterized protein</fullName>
    </submittedName>
</protein>
<feature type="transmembrane region" description="Helical" evidence="2">
    <location>
        <begin position="58"/>
        <end position="88"/>
    </location>
</feature>
<feature type="transmembrane region" description="Helical" evidence="2">
    <location>
        <begin position="20"/>
        <end position="46"/>
    </location>
</feature>
<evidence type="ECO:0000313" key="4">
    <source>
        <dbReference type="Proteomes" id="UP000820669"/>
    </source>
</evidence>
<gene>
    <name evidence="3" type="ORF">HF526_16305</name>
</gene>
<proteinExistence type="predicted"/>
<evidence type="ECO:0000313" key="3">
    <source>
        <dbReference type="EMBL" id="NMH98857.1"/>
    </source>
</evidence>
<keyword evidence="2" id="KW-0472">Membrane</keyword>
<keyword evidence="2" id="KW-1133">Transmembrane helix</keyword>
<evidence type="ECO:0000256" key="2">
    <source>
        <dbReference type="SAM" id="Phobius"/>
    </source>
</evidence>
<organism evidence="3 4">
    <name type="scientific">Pseudonocardia acidicola</name>
    <dbReference type="NCBI Taxonomy" id="2724939"/>
    <lineage>
        <taxon>Bacteria</taxon>
        <taxon>Bacillati</taxon>
        <taxon>Actinomycetota</taxon>
        <taxon>Actinomycetes</taxon>
        <taxon>Pseudonocardiales</taxon>
        <taxon>Pseudonocardiaceae</taxon>
        <taxon>Pseudonocardia</taxon>
    </lineage>
</organism>
<accession>A0ABX1SDJ7</accession>
<reference evidence="3 4" key="1">
    <citation type="submission" date="2020-04" db="EMBL/GenBank/DDBJ databases">
        <authorList>
            <person name="Klaysubun C."/>
            <person name="Duangmal K."/>
            <person name="Lipun K."/>
        </authorList>
    </citation>
    <scope>NUCLEOTIDE SEQUENCE [LARGE SCALE GENOMIC DNA]</scope>
    <source>
        <strain evidence="3 4">K10HN5</strain>
    </source>
</reference>